<keyword evidence="10" id="KW-0413">Isomerase</keyword>
<keyword evidence="19" id="KW-1185">Reference proteome</keyword>
<dbReference type="SUPFAM" id="SSF51905">
    <property type="entry name" value="FAD/NAD(P)-binding domain"/>
    <property type="match status" value="1"/>
</dbReference>
<keyword evidence="4" id="KW-0285">Flavoprotein</keyword>
<keyword evidence="3" id="KW-0153">Cholesterol metabolism</keyword>
<dbReference type="InterPro" id="IPR052542">
    <property type="entry name" value="Cholesterol_Oxidase"/>
</dbReference>
<keyword evidence="5" id="KW-0274">FAD</keyword>
<proteinExistence type="inferred from homology"/>
<evidence type="ECO:0000313" key="18">
    <source>
        <dbReference type="EMBL" id="MBJ8339835.1"/>
    </source>
</evidence>
<evidence type="ECO:0000256" key="1">
    <source>
        <dbReference type="ARBA" id="ARBA00001974"/>
    </source>
</evidence>
<keyword evidence="7" id="KW-0443">Lipid metabolism</keyword>
<dbReference type="PANTHER" id="PTHR47470">
    <property type="entry name" value="CHOLESTEROL OXIDASE"/>
    <property type="match status" value="1"/>
</dbReference>
<evidence type="ECO:0000256" key="4">
    <source>
        <dbReference type="ARBA" id="ARBA00022630"/>
    </source>
</evidence>
<dbReference type="Proteomes" id="UP000655868">
    <property type="component" value="Unassembled WGS sequence"/>
</dbReference>
<dbReference type="EC" id="5.3.3.1" evidence="11"/>
<evidence type="ECO:0000259" key="17">
    <source>
        <dbReference type="Pfam" id="PF05199"/>
    </source>
</evidence>
<dbReference type="Gene3D" id="3.30.410.10">
    <property type="entry name" value="Cholesterol Oxidase, domain 2"/>
    <property type="match status" value="1"/>
</dbReference>
<comment type="similarity">
    <text evidence="2">Belongs to the GMC oxidoreductase family.</text>
</comment>
<evidence type="ECO:0000256" key="8">
    <source>
        <dbReference type="ARBA" id="ARBA00023166"/>
    </source>
</evidence>
<feature type="signal peptide" evidence="16">
    <location>
        <begin position="1"/>
        <end position="17"/>
    </location>
</feature>
<dbReference type="EC" id="1.1.3.6" evidence="13"/>
<feature type="domain" description="Glucose-methanol-choline oxidoreductase C-terminal" evidence="17">
    <location>
        <begin position="464"/>
        <end position="518"/>
    </location>
</feature>
<dbReference type="EMBL" id="JAEMNV010000004">
    <property type="protein sequence ID" value="MBJ8339835.1"/>
    <property type="molecule type" value="Genomic_DNA"/>
</dbReference>
<gene>
    <name evidence="18" type="ORF">JGU71_13145</name>
</gene>
<dbReference type="Pfam" id="PF05199">
    <property type="entry name" value="GMC_oxred_C"/>
    <property type="match status" value="1"/>
</dbReference>
<organism evidence="18 19">
    <name type="scientific">Antrihabitans stalagmiti</name>
    <dbReference type="NCBI Taxonomy" id="2799499"/>
    <lineage>
        <taxon>Bacteria</taxon>
        <taxon>Bacillati</taxon>
        <taxon>Actinomycetota</taxon>
        <taxon>Actinomycetes</taxon>
        <taxon>Mycobacteriales</taxon>
        <taxon>Nocardiaceae</taxon>
        <taxon>Antrihabitans</taxon>
    </lineage>
</organism>
<dbReference type="GO" id="GO:0016995">
    <property type="term" value="F:cholesterol oxidase activity"/>
    <property type="evidence" value="ECO:0007669"/>
    <property type="project" value="UniProtKB-EC"/>
</dbReference>
<dbReference type="AlphaFoldDB" id="A0A934NR89"/>
<feature type="chain" id="PRO_5039622274" description="Cholesterol oxidase" evidence="16">
    <location>
        <begin position="18"/>
        <end position="530"/>
    </location>
</feature>
<keyword evidence="16" id="KW-0732">Signal</keyword>
<evidence type="ECO:0000256" key="2">
    <source>
        <dbReference type="ARBA" id="ARBA00010790"/>
    </source>
</evidence>
<accession>A0A934NR89</accession>
<evidence type="ECO:0000256" key="7">
    <source>
        <dbReference type="ARBA" id="ARBA00023098"/>
    </source>
</evidence>
<dbReference type="InterPro" id="IPR007867">
    <property type="entry name" value="GMC_OxRtase_C"/>
</dbReference>
<sequence length="530" mass="55513">MAAAASTAAVGSGVAFAAHAQAEGPWTPLFRSWVPEIFAPLPDPPEHSEALVIGSGFGGAVGALRLAQAGTQTTVLERGSRWPNDPWREIFTGDDLPDGRGFWHRTSFTGVTKVPVFFDSFGGVLDCTSYPGIDVWRAAAVGGGSVIFTGAMVAPPKALFDSVFGGSVDYNELTSRYFPRVRDMLRLSPIPADLYGSAPFAHSRAWDEQARKAGYTPVPVDSIFDWDIVRGELAGRSRPSATAARSNLGNSNGAKFDLDRNYLQQARDTGKAAVFPGHRVDSIGRDGDRFTIEITKLAPTGDVLGRRTLTADRVYLGAGSIGTTELLVRARATGTLPNLNEHIGEGWGTNGDVVLARGASSIAGNGQGAPCASRVYDDSQLPTTLENWFIPGIPIDVGALASLGIVLDPTRGRFGYNATDGSVTVDWPTNGNDAARASAEAVNHRIAERGGSLVEYDAIGYAANANFTAHPLGGAVLGKATDNVGRVHGQPGLYVLDGAAIPGSTATANPSLTIAALAERNIEAILRSGG</sequence>
<keyword evidence="6" id="KW-0560">Oxidoreductase</keyword>
<protein>
    <recommendedName>
        <fullName evidence="14">Cholesterol oxidase</fullName>
        <ecNumber evidence="13">1.1.3.6</ecNumber>
        <ecNumber evidence="11">5.3.3.1</ecNumber>
    </recommendedName>
    <alternativeName>
        <fullName evidence="15">Cholesterol isomerase</fullName>
    </alternativeName>
</protein>
<evidence type="ECO:0000256" key="15">
    <source>
        <dbReference type="ARBA" id="ARBA00049778"/>
    </source>
</evidence>
<dbReference type="InterPro" id="IPR036188">
    <property type="entry name" value="FAD/NAD-bd_sf"/>
</dbReference>
<keyword evidence="9" id="KW-0753">Steroid metabolism</keyword>
<dbReference type="PANTHER" id="PTHR47470:SF1">
    <property type="entry name" value="FAD-DEPENDENT OXIDOREDUCTASE 2 FAD BINDING DOMAIN-CONTAINING PROTEIN"/>
    <property type="match status" value="1"/>
</dbReference>
<comment type="pathway">
    <text evidence="12">Steroid metabolism; cholesterol degradation.</text>
</comment>
<dbReference type="GO" id="GO:0008203">
    <property type="term" value="P:cholesterol metabolic process"/>
    <property type="evidence" value="ECO:0007669"/>
    <property type="project" value="UniProtKB-KW"/>
</dbReference>
<evidence type="ECO:0000256" key="9">
    <source>
        <dbReference type="ARBA" id="ARBA00023221"/>
    </source>
</evidence>
<evidence type="ECO:0000256" key="11">
    <source>
        <dbReference type="ARBA" id="ARBA00038856"/>
    </source>
</evidence>
<evidence type="ECO:0000256" key="16">
    <source>
        <dbReference type="SAM" id="SignalP"/>
    </source>
</evidence>
<evidence type="ECO:0000256" key="5">
    <source>
        <dbReference type="ARBA" id="ARBA00022827"/>
    </source>
</evidence>
<evidence type="ECO:0000313" key="19">
    <source>
        <dbReference type="Proteomes" id="UP000655868"/>
    </source>
</evidence>
<evidence type="ECO:0000256" key="13">
    <source>
        <dbReference type="ARBA" id="ARBA00049723"/>
    </source>
</evidence>
<comment type="caution">
    <text evidence="18">The sequence shown here is derived from an EMBL/GenBank/DDBJ whole genome shotgun (WGS) entry which is preliminary data.</text>
</comment>
<keyword evidence="8" id="KW-1207">Sterol metabolism</keyword>
<evidence type="ECO:0000256" key="12">
    <source>
        <dbReference type="ARBA" id="ARBA00049645"/>
    </source>
</evidence>
<name>A0A934NR89_9NOCA</name>
<dbReference type="Gene3D" id="3.50.50.60">
    <property type="entry name" value="FAD/NAD(P)-binding domain"/>
    <property type="match status" value="1"/>
</dbReference>
<dbReference type="SUPFAM" id="SSF54373">
    <property type="entry name" value="FAD-linked reductases, C-terminal domain"/>
    <property type="match status" value="1"/>
</dbReference>
<evidence type="ECO:0000256" key="6">
    <source>
        <dbReference type="ARBA" id="ARBA00023002"/>
    </source>
</evidence>
<dbReference type="GO" id="GO:0004769">
    <property type="term" value="F:steroid Delta-isomerase activity"/>
    <property type="evidence" value="ECO:0007669"/>
    <property type="project" value="UniProtKB-EC"/>
</dbReference>
<comment type="cofactor">
    <cofactor evidence="1">
        <name>FAD</name>
        <dbReference type="ChEBI" id="CHEBI:57692"/>
    </cofactor>
</comment>
<evidence type="ECO:0000256" key="10">
    <source>
        <dbReference type="ARBA" id="ARBA00023235"/>
    </source>
</evidence>
<evidence type="ECO:0000256" key="14">
    <source>
        <dbReference type="ARBA" id="ARBA00049744"/>
    </source>
</evidence>
<reference evidence="18" key="1">
    <citation type="submission" date="2020-12" db="EMBL/GenBank/DDBJ databases">
        <title>Antrihabitans popcorni sp. nov. and Antrihabitans auranticaus sp. nov., isolated from a larva cave.</title>
        <authorList>
            <person name="Lee S.D."/>
            <person name="Kim I.S."/>
        </authorList>
    </citation>
    <scope>NUCLEOTIDE SEQUENCE</scope>
    <source>
        <strain evidence="18">YC3-6</strain>
    </source>
</reference>
<evidence type="ECO:0000256" key="3">
    <source>
        <dbReference type="ARBA" id="ARBA00022548"/>
    </source>
</evidence>